<name>A0ABW5L042_9SPHI</name>
<proteinExistence type="predicted"/>
<keyword evidence="1" id="KW-0812">Transmembrane</keyword>
<accession>A0ABW5L042</accession>
<dbReference type="EMBL" id="JBHULD010000003">
    <property type="protein sequence ID" value="MFD2553086.1"/>
    <property type="molecule type" value="Genomic_DNA"/>
</dbReference>
<keyword evidence="3" id="KW-1185">Reference proteome</keyword>
<dbReference type="RefSeq" id="WP_210356383.1">
    <property type="nucleotide sequence ID" value="NZ_JAEQMU010000009.1"/>
</dbReference>
<evidence type="ECO:0000313" key="2">
    <source>
        <dbReference type="EMBL" id="MFD2553086.1"/>
    </source>
</evidence>
<comment type="caution">
    <text evidence="2">The sequence shown here is derived from an EMBL/GenBank/DDBJ whole genome shotgun (WGS) entry which is preliminary data.</text>
</comment>
<dbReference type="Proteomes" id="UP001597440">
    <property type="component" value="Unassembled WGS sequence"/>
</dbReference>
<sequence>MQYITIIIISFVLIGCRINRKKQETVKGQTKEQESLYLSLEKSSWQREDSSLSYWRLRTDSIFFYHPEGGVWSKGGEILVADARTHQAKGSMSTDSVQQKTEIDATGEWNYNWSRNIKDGGIHVFFWIVIVLVLLVIYRRV</sequence>
<organism evidence="2 3">
    <name type="scientific">Sphingobacterium tabacisoli</name>
    <dbReference type="NCBI Taxonomy" id="2044855"/>
    <lineage>
        <taxon>Bacteria</taxon>
        <taxon>Pseudomonadati</taxon>
        <taxon>Bacteroidota</taxon>
        <taxon>Sphingobacteriia</taxon>
        <taxon>Sphingobacteriales</taxon>
        <taxon>Sphingobacteriaceae</taxon>
        <taxon>Sphingobacterium</taxon>
    </lineage>
</organism>
<reference evidence="3" key="1">
    <citation type="journal article" date="2019" name="Int. J. Syst. Evol. Microbiol.">
        <title>The Global Catalogue of Microorganisms (GCM) 10K type strain sequencing project: providing services to taxonomists for standard genome sequencing and annotation.</title>
        <authorList>
            <consortium name="The Broad Institute Genomics Platform"/>
            <consortium name="The Broad Institute Genome Sequencing Center for Infectious Disease"/>
            <person name="Wu L."/>
            <person name="Ma J."/>
        </authorList>
    </citation>
    <scope>NUCLEOTIDE SEQUENCE [LARGE SCALE GENOMIC DNA]</scope>
    <source>
        <strain evidence="3">KCTC 52298</strain>
    </source>
</reference>
<keyword evidence="1" id="KW-0472">Membrane</keyword>
<feature type="transmembrane region" description="Helical" evidence="1">
    <location>
        <begin position="120"/>
        <end position="138"/>
    </location>
</feature>
<keyword evidence="1" id="KW-1133">Transmembrane helix</keyword>
<gene>
    <name evidence="2" type="ORF">ACFSQW_01695</name>
</gene>
<protein>
    <submittedName>
        <fullName evidence="2">Uncharacterized protein</fullName>
    </submittedName>
</protein>
<evidence type="ECO:0000256" key="1">
    <source>
        <dbReference type="SAM" id="Phobius"/>
    </source>
</evidence>
<evidence type="ECO:0000313" key="3">
    <source>
        <dbReference type="Proteomes" id="UP001597440"/>
    </source>
</evidence>